<dbReference type="RefSeq" id="WP_388312133.1">
    <property type="nucleotide sequence ID" value="NZ_JBIBDZ010000020.1"/>
</dbReference>
<reference evidence="2 3" key="1">
    <citation type="submission" date="2024-10" db="EMBL/GenBank/DDBJ databases">
        <title>The Natural Products Discovery Center: Release of the First 8490 Sequenced Strains for Exploring Actinobacteria Biosynthetic Diversity.</title>
        <authorList>
            <person name="Kalkreuter E."/>
            <person name="Kautsar S.A."/>
            <person name="Yang D."/>
            <person name="Bader C.D."/>
            <person name="Teijaro C.N."/>
            <person name="Fluegel L."/>
            <person name="Davis C.M."/>
            <person name="Simpson J.R."/>
            <person name="Lauterbach L."/>
            <person name="Steele A.D."/>
            <person name="Gui C."/>
            <person name="Meng S."/>
            <person name="Li G."/>
            <person name="Viehrig K."/>
            <person name="Ye F."/>
            <person name="Su P."/>
            <person name="Kiefer A.F."/>
            <person name="Nichols A."/>
            <person name="Cepeda A.J."/>
            <person name="Yan W."/>
            <person name="Fan B."/>
            <person name="Jiang Y."/>
            <person name="Adhikari A."/>
            <person name="Zheng C.-J."/>
            <person name="Schuster L."/>
            <person name="Cowan T.M."/>
            <person name="Smanski M.J."/>
            <person name="Chevrette M.G."/>
            <person name="De Carvalho L.P.S."/>
            <person name="Shen B."/>
        </authorList>
    </citation>
    <scope>NUCLEOTIDE SEQUENCE [LARGE SCALE GENOMIC DNA]</scope>
    <source>
        <strain evidence="2 3">NPDC012605</strain>
    </source>
</reference>
<evidence type="ECO:0000313" key="2">
    <source>
        <dbReference type="EMBL" id="MFF5924230.1"/>
    </source>
</evidence>
<evidence type="ECO:0000313" key="3">
    <source>
        <dbReference type="Proteomes" id="UP001602370"/>
    </source>
</evidence>
<proteinExistence type="predicted"/>
<dbReference type="Proteomes" id="UP001602370">
    <property type="component" value="Unassembled WGS sequence"/>
</dbReference>
<name>A0ABW6Y3Q3_9ACTN</name>
<gene>
    <name evidence="2" type="ORF">ACFY8C_38800</name>
</gene>
<dbReference type="SUPFAM" id="SSF52218">
    <property type="entry name" value="Flavoproteins"/>
    <property type="match status" value="1"/>
</dbReference>
<keyword evidence="3" id="KW-1185">Reference proteome</keyword>
<dbReference type="Gene3D" id="3.40.50.360">
    <property type="match status" value="1"/>
</dbReference>
<dbReference type="InterPro" id="IPR001226">
    <property type="entry name" value="Flavodoxin_CS"/>
</dbReference>
<evidence type="ECO:0000259" key="1">
    <source>
        <dbReference type="PROSITE" id="PS50902"/>
    </source>
</evidence>
<protein>
    <submittedName>
        <fullName evidence="2">Flavodoxin family protein</fullName>
    </submittedName>
</protein>
<dbReference type="EMBL" id="JBIBDZ010000020">
    <property type="protein sequence ID" value="MFF5924230.1"/>
    <property type="molecule type" value="Genomic_DNA"/>
</dbReference>
<accession>A0ABW6Y3Q3</accession>
<comment type="caution">
    <text evidence="2">The sequence shown here is derived from an EMBL/GenBank/DDBJ whole genome shotgun (WGS) entry which is preliminary data.</text>
</comment>
<feature type="domain" description="Flavodoxin-like" evidence="1">
    <location>
        <begin position="3"/>
        <end position="179"/>
    </location>
</feature>
<dbReference type="PROSITE" id="PS00201">
    <property type="entry name" value="FLAVODOXIN"/>
    <property type="match status" value="1"/>
</dbReference>
<dbReference type="Pfam" id="PF00258">
    <property type="entry name" value="Flavodoxin_1"/>
    <property type="match status" value="1"/>
</dbReference>
<organism evidence="2 3">
    <name type="scientific">Streptomyces flavochromogenes</name>
    <dbReference type="NCBI Taxonomy" id="68199"/>
    <lineage>
        <taxon>Bacteria</taxon>
        <taxon>Bacillati</taxon>
        <taxon>Actinomycetota</taxon>
        <taxon>Actinomycetes</taxon>
        <taxon>Kitasatosporales</taxon>
        <taxon>Streptomycetaceae</taxon>
        <taxon>Streptomyces</taxon>
    </lineage>
</organism>
<dbReference type="InterPro" id="IPR029039">
    <property type="entry name" value="Flavoprotein-like_sf"/>
</dbReference>
<dbReference type="InterPro" id="IPR008254">
    <property type="entry name" value="Flavodoxin/NO_synth"/>
</dbReference>
<sequence>MRAVIVYESLFGNTREIADAIREGVKEAHPDAEVECVAVADALPERIGPTDLLVVGGPTHMRGMTTGMSRKMGLKSEEKDAEKEERAFVPEEGAEGPGVRDWFHDTLPKAHTGTHAAAAFDTRADMRLAGAAAGGIARRLRGHGYELVAEPEGFIIEDTEGPLREGERDRARAWGAALQVA</sequence>
<dbReference type="PROSITE" id="PS50902">
    <property type="entry name" value="FLAVODOXIN_LIKE"/>
    <property type="match status" value="1"/>
</dbReference>